<keyword evidence="1" id="KW-0732">Signal</keyword>
<dbReference type="SUPFAM" id="SSF54534">
    <property type="entry name" value="FKBP-like"/>
    <property type="match status" value="2"/>
</dbReference>
<dbReference type="PROSITE" id="PS50198">
    <property type="entry name" value="PPIC_PPIASE_2"/>
    <property type="match status" value="2"/>
</dbReference>
<dbReference type="Gene3D" id="1.10.4030.10">
    <property type="entry name" value="Porin chaperone SurA, peptide-binding domain"/>
    <property type="match status" value="1"/>
</dbReference>
<dbReference type="InterPro" id="IPR023058">
    <property type="entry name" value="PPIase_PpiC_CS"/>
</dbReference>
<accession>A0A644YAG1</accession>
<dbReference type="InterPro" id="IPR027304">
    <property type="entry name" value="Trigger_fact/SurA_dom_sf"/>
</dbReference>
<dbReference type="AlphaFoldDB" id="A0A644YAG1"/>
<reference evidence="3" key="1">
    <citation type="submission" date="2019-08" db="EMBL/GenBank/DDBJ databases">
        <authorList>
            <person name="Kucharzyk K."/>
            <person name="Murdoch R.W."/>
            <person name="Higgins S."/>
            <person name="Loffler F."/>
        </authorList>
    </citation>
    <scope>NUCLEOTIDE SEQUENCE</scope>
</reference>
<gene>
    <name evidence="3" type="primary">surA_23</name>
    <name evidence="3" type="ORF">SDC9_71667</name>
</gene>
<keyword evidence="3" id="KW-0413">Isomerase</keyword>
<name>A0A644YAG1_9ZZZZ</name>
<sequence>MKKLVNFKFVVLFALLMLTGSVMYGQDHVIDEVVWVVGDEAILKSDVEEARMNAQYEGRKFEGDPYCVIPEELAIQKLYLHQAVLDSIEVSESEVLQRVEMMTNQYIQMIGSKEKMEEYFNKTATQIREAMRENVKNGLTVQKMQQKLIGDIKITPAEVRRYFKDLPQDSVPYIPTQVEVQIITSQPKIPLDEIEDVKRRLREYTDRVNKGEMDFSTLALLYSEDKGSAMRGGEIGFKGRGELVPEYANVAFNLQDPKKVSKIVESEFGFHIIQLIEKRGDRINTRHILLKPKVNEKDLTSAKARLDSIADDIRKNKFSFDEAASIISHDKDTRNNHGLMPNPQTNTSKFEMQQLPQEIAKVVDGMNVGEISKAFTMVNEKDGKEVCAIVKLKSRINGHKATITDDYQSLKEIVMDKRREEMLEKWIVEKQKHTYVRINDNWKNCSFKYPGWIKD</sequence>
<protein>
    <submittedName>
        <fullName evidence="3">Chaperone SurA</fullName>
        <ecNumber evidence="3">5.2.1.8</ecNumber>
    </submittedName>
</protein>
<dbReference type="InterPro" id="IPR000297">
    <property type="entry name" value="PPIase_PpiC"/>
</dbReference>
<dbReference type="PANTHER" id="PTHR47637">
    <property type="entry name" value="CHAPERONE SURA"/>
    <property type="match status" value="1"/>
</dbReference>
<feature type="domain" description="PpiC" evidence="2">
    <location>
        <begin position="280"/>
        <end position="391"/>
    </location>
</feature>
<dbReference type="PROSITE" id="PS01096">
    <property type="entry name" value="PPIC_PPIASE_1"/>
    <property type="match status" value="1"/>
</dbReference>
<dbReference type="Pfam" id="PF00639">
    <property type="entry name" value="Rotamase"/>
    <property type="match status" value="2"/>
</dbReference>
<dbReference type="PANTHER" id="PTHR47637:SF1">
    <property type="entry name" value="CHAPERONE SURA"/>
    <property type="match status" value="1"/>
</dbReference>
<evidence type="ECO:0000259" key="2">
    <source>
        <dbReference type="PROSITE" id="PS50198"/>
    </source>
</evidence>
<organism evidence="3">
    <name type="scientific">bioreactor metagenome</name>
    <dbReference type="NCBI Taxonomy" id="1076179"/>
    <lineage>
        <taxon>unclassified sequences</taxon>
        <taxon>metagenomes</taxon>
        <taxon>ecological metagenomes</taxon>
    </lineage>
</organism>
<dbReference type="EMBL" id="VSSQ01004432">
    <property type="protein sequence ID" value="MPM25177.1"/>
    <property type="molecule type" value="Genomic_DNA"/>
</dbReference>
<dbReference type="Gene3D" id="3.10.50.40">
    <property type="match status" value="2"/>
</dbReference>
<evidence type="ECO:0000256" key="1">
    <source>
        <dbReference type="ARBA" id="ARBA00022729"/>
    </source>
</evidence>
<proteinExistence type="predicted"/>
<evidence type="ECO:0000313" key="3">
    <source>
        <dbReference type="EMBL" id="MPM25177.1"/>
    </source>
</evidence>
<dbReference type="InterPro" id="IPR046357">
    <property type="entry name" value="PPIase_dom_sf"/>
</dbReference>
<comment type="caution">
    <text evidence="3">The sequence shown here is derived from an EMBL/GenBank/DDBJ whole genome shotgun (WGS) entry which is preliminary data.</text>
</comment>
<dbReference type="InterPro" id="IPR050280">
    <property type="entry name" value="OMP_Chaperone_SurA"/>
</dbReference>
<feature type="domain" description="PpiC" evidence="2">
    <location>
        <begin position="175"/>
        <end position="277"/>
    </location>
</feature>
<dbReference type="EC" id="5.2.1.8" evidence="3"/>
<dbReference type="GO" id="GO:0003755">
    <property type="term" value="F:peptidyl-prolyl cis-trans isomerase activity"/>
    <property type="evidence" value="ECO:0007669"/>
    <property type="project" value="UniProtKB-EC"/>
</dbReference>
<dbReference type="SUPFAM" id="SSF109998">
    <property type="entry name" value="Triger factor/SurA peptide-binding domain-like"/>
    <property type="match status" value="1"/>
</dbReference>